<evidence type="ECO:0000259" key="3">
    <source>
        <dbReference type="Pfam" id="PF26640"/>
    </source>
</evidence>
<evidence type="ECO:0008006" key="6">
    <source>
        <dbReference type="Google" id="ProtNLM"/>
    </source>
</evidence>
<reference evidence="4 5" key="1">
    <citation type="submission" date="2024-01" db="EMBL/GenBank/DDBJ databases">
        <authorList>
            <person name="Allen C."/>
            <person name="Tagirdzhanova G."/>
        </authorList>
    </citation>
    <scope>NUCLEOTIDE SEQUENCE [LARGE SCALE GENOMIC DNA]</scope>
    <source>
        <strain evidence="4 5">CBS 573.63</strain>
    </source>
</reference>
<sequence length="733" mass="83003">MRPDSIHDDCILRGFQPAKITIRVASTGNMRLIDAKTLELAEYYPPKIPKYAILSHTWGPSEVTFQDFQSKSRKSGAVFGKITGMARLARKLNHRFIWVDTCCIDKTNNSELSEAINSMYQWYRDAAVCVAYLDDVQRDAPNRTMFRSRWFTRGWTLQELVAPRHLYFYDSAWVCRGSKTAFYEEILQRTNIPHLVLAGLAKPTKYSLARRMSWAAGRETKRVEDIAYCLLGILDVNMPLLYGEGRRSFRRLQEEIIKRQCDMTIFAWRPPKSLVPEIQVTDTTSGSGENPSKSSATLTPVSSKHNSVFQPSSPGDTCGRASPVLPGAVPEAATSLAKKKQLQSTDPSFSITGDLSRSASISKLSKVKDTLSSLGSAKLSATSPTYSKRERISCCLLAPSPDHFAEFGSLHPLVDVAEGFTVNNRGILMAGSVYLLLVHKPSSSDKSKGANSYLLLLGKQKEIYVGVYLSKVGPNLFQRDWDMGIAKFEQEDVMMMNAVLVQDWYILIDPAEASVTEMFRQHSIHMLSHGYDNKYLQLQEFTPSYLWDVQDRLFLRPKLFGWTRYGMVLAVKCAAVLRNVNIEISNDPYAIPASKRLSFVMLCQYQYHQVEPKFILFAEKKYQRETEMIMVRRAPNNSLLWADLNLACPHLAQLPDYVMLDVGEKNSLTGKWHSCWYRISTVVKKEKVCFEYDEPELYNICFDIKYMGDYDPAKDTSSTETDAKAATTADSQN</sequence>
<feature type="compositionally biased region" description="Polar residues" evidence="1">
    <location>
        <begin position="281"/>
        <end position="315"/>
    </location>
</feature>
<dbReference type="Proteomes" id="UP001642501">
    <property type="component" value="Unassembled WGS sequence"/>
</dbReference>
<dbReference type="Pfam" id="PF26640">
    <property type="entry name" value="DUF8212"/>
    <property type="match status" value="1"/>
</dbReference>
<feature type="domain" description="Heterokaryon incompatibility" evidence="2">
    <location>
        <begin position="51"/>
        <end position="140"/>
    </location>
</feature>
<proteinExistence type="predicted"/>
<gene>
    <name evidence="4" type="ORF">SEPCBS57363_000840</name>
</gene>
<comment type="caution">
    <text evidence="4">The sequence shown here is derived from an EMBL/GenBank/DDBJ whole genome shotgun (WGS) entry which is preliminary data.</text>
</comment>
<feature type="compositionally biased region" description="Low complexity" evidence="1">
    <location>
        <begin position="715"/>
        <end position="733"/>
    </location>
</feature>
<organism evidence="4 5">
    <name type="scientific">Sporothrix epigloea</name>
    <dbReference type="NCBI Taxonomy" id="1892477"/>
    <lineage>
        <taxon>Eukaryota</taxon>
        <taxon>Fungi</taxon>
        <taxon>Dikarya</taxon>
        <taxon>Ascomycota</taxon>
        <taxon>Pezizomycotina</taxon>
        <taxon>Sordariomycetes</taxon>
        <taxon>Sordariomycetidae</taxon>
        <taxon>Ophiostomatales</taxon>
        <taxon>Ophiostomataceae</taxon>
        <taxon>Sporothrix</taxon>
    </lineage>
</organism>
<dbReference type="InterPro" id="IPR058525">
    <property type="entry name" value="DUF8212"/>
</dbReference>
<feature type="domain" description="DUF8212" evidence="3">
    <location>
        <begin position="247"/>
        <end position="312"/>
    </location>
</feature>
<evidence type="ECO:0000259" key="2">
    <source>
        <dbReference type="Pfam" id="PF06985"/>
    </source>
</evidence>
<dbReference type="PANTHER" id="PTHR10622:SF10">
    <property type="entry name" value="HET DOMAIN-CONTAINING PROTEIN"/>
    <property type="match status" value="1"/>
</dbReference>
<dbReference type="Pfam" id="PF06985">
    <property type="entry name" value="HET"/>
    <property type="match status" value="1"/>
</dbReference>
<evidence type="ECO:0000256" key="1">
    <source>
        <dbReference type="SAM" id="MobiDB-lite"/>
    </source>
</evidence>
<feature type="region of interest" description="Disordered" evidence="1">
    <location>
        <begin position="281"/>
        <end position="322"/>
    </location>
</feature>
<keyword evidence="5" id="KW-1185">Reference proteome</keyword>
<dbReference type="EMBL" id="CAWUOM010000007">
    <property type="protein sequence ID" value="CAK7263960.1"/>
    <property type="molecule type" value="Genomic_DNA"/>
</dbReference>
<feature type="region of interest" description="Disordered" evidence="1">
    <location>
        <begin position="713"/>
        <end position="733"/>
    </location>
</feature>
<evidence type="ECO:0000313" key="5">
    <source>
        <dbReference type="Proteomes" id="UP001642501"/>
    </source>
</evidence>
<accession>A0ABP0D6Y0</accession>
<name>A0ABP0D6Y0_9PEZI</name>
<protein>
    <recommendedName>
        <fullName evidence="6">Heterokaryon incompatibility domain-containing protein</fullName>
    </recommendedName>
</protein>
<dbReference type="PANTHER" id="PTHR10622">
    <property type="entry name" value="HET DOMAIN-CONTAINING PROTEIN"/>
    <property type="match status" value="1"/>
</dbReference>
<evidence type="ECO:0000313" key="4">
    <source>
        <dbReference type="EMBL" id="CAK7263960.1"/>
    </source>
</evidence>
<dbReference type="InterPro" id="IPR010730">
    <property type="entry name" value="HET"/>
</dbReference>